<dbReference type="RefSeq" id="WP_189474854.1">
    <property type="nucleotide sequence ID" value="NZ_BMYM01000001.1"/>
</dbReference>
<feature type="transmembrane region" description="Helical" evidence="9">
    <location>
        <begin position="341"/>
        <end position="370"/>
    </location>
</feature>
<organism evidence="10 11">
    <name type="scientific">Parahalioglobus pacificus</name>
    <dbReference type="NCBI Taxonomy" id="930806"/>
    <lineage>
        <taxon>Bacteria</taxon>
        <taxon>Pseudomonadati</taxon>
        <taxon>Pseudomonadota</taxon>
        <taxon>Gammaproteobacteria</taxon>
        <taxon>Cellvibrionales</taxon>
        <taxon>Halieaceae</taxon>
        <taxon>Parahalioglobus</taxon>
    </lineage>
</organism>
<dbReference type="Proteomes" id="UP000644693">
    <property type="component" value="Unassembled WGS sequence"/>
</dbReference>
<evidence type="ECO:0000313" key="11">
    <source>
        <dbReference type="Proteomes" id="UP000644693"/>
    </source>
</evidence>
<evidence type="ECO:0000256" key="8">
    <source>
        <dbReference type="ARBA" id="ARBA00023136"/>
    </source>
</evidence>
<dbReference type="EMBL" id="BMYM01000001">
    <property type="protein sequence ID" value="GHD27132.1"/>
    <property type="molecule type" value="Genomic_DNA"/>
</dbReference>
<dbReference type="GO" id="GO:0015826">
    <property type="term" value="P:threonine transport"/>
    <property type="evidence" value="ECO:0007669"/>
    <property type="project" value="InterPro"/>
</dbReference>
<keyword evidence="7 9" id="KW-1133">Transmembrane helix</keyword>
<keyword evidence="6 9" id="KW-0029">Amino-acid transport</keyword>
<keyword evidence="2 9" id="KW-0813">Transport</keyword>
<evidence type="ECO:0000313" key="10">
    <source>
        <dbReference type="EMBL" id="GHD27132.1"/>
    </source>
</evidence>
<reference evidence="10" key="1">
    <citation type="journal article" date="2014" name="Int. J. Syst. Evol. Microbiol.">
        <title>Complete genome sequence of Corynebacterium casei LMG S-19264T (=DSM 44701T), isolated from a smear-ripened cheese.</title>
        <authorList>
            <consortium name="US DOE Joint Genome Institute (JGI-PGF)"/>
            <person name="Walter F."/>
            <person name="Albersmeier A."/>
            <person name="Kalinowski J."/>
            <person name="Ruckert C."/>
        </authorList>
    </citation>
    <scope>NUCLEOTIDE SEQUENCE</scope>
    <source>
        <strain evidence="10">KCTC 23430</strain>
    </source>
</reference>
<evidence type="ECO:0000256" key="6">
    <source>
        <dbReference type="ARBA" id="ARBA00022970"/>
    </source>
</evidence>
<feature type="transmembrane region" description="Helical" evidence="9">
    <location>
        <begin position="132"/>
        <end position="154"/>
    </location>
</feature>
<keyword evidence="3 9" id="KW-1003">Cell membrane</keyword>
<sequence length="397" mass="40713">MNPLSWGLVPQILLGVVLGALMGVIAPAAATDIGLLGQLFVSMLKAVAPLLVLLLVMSAIANRHESGNDGRKALGVLALYLVGTVSAAVVAVGLSLLFPQTLALTNVAEGSPPIAVSAVLADVLFKLVDNPINALLTGNFLGCLTWAILLGISFRRASDTFRNHLQTLADGVSDIVRYVIRLAPLGIFGLVAFTVATTGLEALLSYASLAALLVSAMLIVALLINPLVAFAVTRRNPYPVILRCLQESGVTAFFTRSSAANIPVNLNLAKQLGISEELYSVTIPVGATVNMAGAAITITVLTLAAANTLGIEVSLVTALVLCVIAALSACGASGVPSGSLLLVPLACSLFGIPLDVAMQVVAVGFIISVIQDSAETALNSSTDVVYTYAVDSAGTKD</sequence>
<dbReference type="InterPro" id="IPR001991">
    <property type="entry name" value="Na-dicarboxylate_symporter"/>
</dbReference>
<keyword evidence="5 9" id="KW-0769">Symport</keyword>
<evidence type="ECO:0000256" key="3">
    <source>
        <dbReference type="ARBA" id="ARBA00022475"/>
    </source>
</evidence>
<comment type="subcellular location">
    <subcellularLocation>
        <location evidence="9">Cell membrane</location>
        <topology evidence="9">Multi-pass membrane protein</topology>
    </subcellularLocation>
    <subcellularLocation>
        <location evidence="1">Membrane</location>
        <topology evidence="1">Multi-pass membrane protein</topology>
    </subcellularLocation>
</comment>
<evidence type="ECO:0000256" key="1">
    <source>
        <dbReference type="ARBA" id="ARBA00004141"/>
    </source>
</evidence>
<evidence type="ECO:0000256" key="9">
    <source>
        <dbReference type="HAMAP-Rule" id="MF_01582"/>
    </source>
</evidence>
<feature type="transmembrane region" description="Helical" evidence="9">
    <location>
        <begin position="73"/>
        <end position="98"/>
    </location>
</feature>
<comment type="catalytic activity">
    <reaction evidence="9">
        <text>L-threonine(in) + Na(+)(in) = L-threonine(out) + Na(+)(out)</text>
        <dbReference type="Rhea" id="RHEA:69999"/>
        <dbReference type="ChEBI" id="CHEBI:29101"/>
        <dbReference type="ChEBI" id="CHEBI:57926"/>
    </reaction>
</comment>
<evidence type="ECO:0000256" key="2">
    <source>
        <dbReference type="ARBA" id="ARBA00022448"/>
    </source>
</evidence>
<name>A0A918XDC8_9GAMM</name>
<comment type="catalytic activity">
    <reaction evidence="9">
        <text>L-serine(in) + Na(+)(in) = L-serine(out) + Na(+)(out)</text>
        <dbReference type="Rhea" id="RHEA:29575"/>
        <dbReference type="ChEBI" id="CHEBI:29101"/>
        <dbReference type="ChEBI" id="CHEBI:33384"/>
    </reaction>
</comment>
<feature type="transmembrane region" description="Helical" evidence="9">
    <location>
        <begin position="40"/>
        <end position="61"/>
    </location>
</feature>
<keyword evidence="11" id="KW-1185">Reference proteome</keyword>
<dbReference type="GO" id="GO:0005886">
    <property type="term" value="C:plasma membrane"/>
    <property type="evidence" value="ECO:0007669"/>
    <property type="project" value="UniProtKB-SubCell"/>
</dbReference>
<keyword evidence="4 9" id="KW-0812">Transmembrane</keyword>
<feature type="transmembrane region" description="Helical" evidence="9">
    <location>
        <begin position="203"/>
        <end position="228"/>
    </location>
</feature>
<dbReference type="PRINTS" id="PR00173">
    <property type="entry name" value="EDTRNSPORT"/>
</dbReference>
<feature type="transmembrane region" description="Helical" evidence="9">
    <location>
        <begin position="175"/>
        <end position="197"/>
    </location>
</feature>
<gene>
    <name evidence="9 10" type="primary">sstT</name>
    <name evidence="10" type="ORF">GCM10007053_05020</name>
</gene>
<dbReference type="Pfam" id="PF00375">
    <property type="entry name" value="SDF"/>
    <property type="match status" value="1"/>
</dbReference>
<dbReference type="FunFam" id="1.10.3860.10:FF:000003">
    <property type="entry name" value="Serine/threonine transporter sstT"/>
    <property type="match status" value="1"/>
</dbReference>
<protein>
    <recommendedName>
        <fullName evidence="9">Serine/threonine transporter SstT</fullName>
    </recommendedName>
    <alternativeName>
        <fullName evidence="9">Na(+)/serine-threonine symporter</fullName>
    </alternativeName>
</protein>
<accession>A0A918XDC8</accession>
<dbReference type="SUPFAM" id="SSF118215">
    <property type="entry name" value="Proton glutamate symport protein"/>
    <property type="match status" value="1"/>
</dbReference>
<feature type="transmembrane region" description="Helical" evidence="9">
    <location>
        <begin position="279"/>
        <end position="306"/>
    </location>
</feature>
<dbReference type="PANTHER" id="PTHR42865:SF8">
    <property type="entry name" value="SERINE_THREONINE TRANSPORTER SSTT"/>
    <property type="match status" value="1"/>
</dbReference>
<dbReference type="GO" id="GO:0015171">
    <property type="term" value="F:amino acid transmembrane transporter activity"/>
    <property type="evidence" value="ECO:0007669"/>
    <property type="project" value="UniProtKB-UniRule"/>
</dbReference>
<feature type="transmembrane region" description="Helical" evidence="9">
    <location>
        <begin position="313"/>
        <end position="335"/>
    </location>
</feature>
<dbReference type="InterPro" id="IPR023025">
    <property type="entry name" value="Ser_Thr_transp_SstT"/>
</dbReference>
<dbReference type="NCBIfam" id="NF010151">
    <property type="entry name" value="PRK13628.1"/>
    <property type="match status" value="1"/>
</dbReference>
<keyword evidence="8 9" id="KW-0472">Membrane</keyword>
<comment type="caution">
    <text evidence="10">The sequence shown here is derived from an EMBL/GenBank/DDBJ whole genome shotgun (WGS) entry which is preliminary data.</text>
</comment>
<dbReference type="PANTHER" id="PTHR42865">
    <property type="entry name" value="PROTON/GLUTAMATE-ASPARTATE SYMPORTER"/>
    <property type="match status" value="1"/>
</dbReference>
<dbReference type="GO" id="GO:0015293">
    <property type="term" value="F:symporter activity"/>
    <property type="evidence" value="ECO:0007669"/>
    <property type="project" value="UniProtKB-UniRule"/>
</dbReference>
<proteinExistence type="inferred from homology"/>
<comment type="function">
    <text evidence="9">Involved in the import of serine and threonine into the cell, with the concomitant import of sodium (symport system).</text>
</comment>
<dbReference type="InterPro" id="IPR036458">
    <property type="entry name" value="Na:dicarbo_symporter_sf"/>
</dbReference>
<dbReference type="AlphaFoldDB" id="A0A918XDC8"/>
<dbReference type="HAMAP" id="MF_01582">
    <property type="entry name" value="Ser_Thr_transp_SstT"/>
    <property type="match status" value="1"/>
</dbReference>
<evidence type="ECO:0000256" key="4">
    <source>
        <dbReference type="ARBA" id="ARBA00022692"/>
    </source>
</evidence>
<dbReference type="Gene3D" id="1.10.3860.10">
    <property type="entry name" value="Sodium:dicarboxylate symporter"/>
    <property type="match status" value="1"/>
</dbReference>
<comment type="similarity">
    <text evidence="9">Belongs to the dicarboxylate/amino acid:cation symporter (DAACS) (TC 2.A.23) family.</text>
</comment>
<reference evidence="10" key="2">
    <citation type="submission" date="2020-09" db="EMBL/GenBank/DDBJ databases">
        <authorList>
            <person name="Sun Q."/>
            <person name="Kim S."/>
        </authorList>
    </citation>
    <scope>NUCLEOTIDE SEQUENCE</scope>
    <source>
        <strain evidence="10">KCTC 23430</strain>
    </source>
</reference>
<evidence type="ECO:0000256" key="7">
    <source>
        <dbReference type="ARBA" id="ARBA00022989"/>
    </source>
</evidence>
<dbReference type="GO" id="GO:0032329">
    <property type="term" value="P:serine transport"/>
    <property type="evidence" value="ECO:0007669"/>
    <property type="project" value="InterPro"/>
</dbReference>
<evidence type="ECO:0000256" key="5">
    <source>
        <dbReference type="ARBA" id="ARBA00022847"/>
    </source>
</evidence>